<dbReference type="AlphaFoldDB" id="A0AAW0ZYY4"/>
<reference evidence="1 2" key="1">
    <citation type="submission" date="2024-05" db="EMBL/GenBank/DDBJ databases">
        <title>The nuclear and mitochondrial genome assemblies of Tetragonisca angustula (Apidae: Meliponini), a tiny yet remarkable pollinator in the Neotropics.</title>
        <authorList>
            <person name="Ferrari R."/>
            <person name="Ricardo P.C."/>
            <person name="Dias F.C."/>
            <person name="Araujo N.S."/>
            <person name="Soares D.O."/>
            <person name="Zhou Q.-S."/>
            <person name="Zhu C.-D."/>
            <person name="Coutinho L."/>
            <person name="Airas M.C."/>
            <person name="Batista T.M."/>
        </authorList>
    </citation>
    <scope>NUCLEOTIDE SEQUENCE [LARGE SCALE GENOMIC DNA]</scope>
    <source>
        <strain evidence="1">ASF017062</strain>
        <tissue evidence="1">Abdomen</tissue>
    </source>
</reference>
<proteinExistence type="predicted"/>
<gene>
    <name evidence="1" type="ORF">QLX08_005914</name>
</gene>
<organism evidence="1 2">
    <name type="scientific">Tetragonisca angustula</name>
    <dbReference type="NCBI Taxonomy" id="166442"/>
    <lineage>
        <taxon>Eukaryota</taxon>
        <taxon>Metazoa</taxon>
        <taxon>Ecdysozoa</taxon>
        <taxon>Arthropoda</taxon>
        <taxon>Hexapoda</taxon>
        <taxon>Insecta</taxon>
        <taxon>Pterygota</taxon>
        <taxon>Neoptera</taxon>
        <taxon>Endopterygota</taxon>
        <taxon>Hymenoptera</taxon>
        <taxon>Apocrita</taxon>
        <taxon>Aculeata</taxon>
        <taxon>Apoidea</taxon>
        <taxon>Anthophila</taxon>
        <taxon>Apidae</taxon>
        <taxon>Tetragonisca</taxon>
    </lineage>
</organism>
<name>A0AAW0ZYY4_9HYME</name>
<comment type="caution">
    <text evidence="1">The sequence shown here is derived from an EMBL/GenBank/DDBJ whole genome shotgun (WGS) entry which is preliminary data.</text>
</comment>
<dbReference type="Proteomes" id="UP001432146">
    <property type="component" value="Unassembled WGS sequence"/>
</dbReference>
<dbReference type="EMBL" id="JAWNGG020000103">
    <property type="protein sequence ID" value="KAK9301916.1"/>
    <property type="molecule type" value="Genomic_DNA"/>
</dbReference>
<accession>A0AAW0ZYY4</accession>
<evidence type="ECO:0000313" key="2">
    <source>
        <dbReference type="Proteomes" id="UP001432146"/>
    </source>
</evidence>
<evidence type="ECO:0000313" key="1">
    <source>
        <dbReference type="EMBL" id="KAK9301916.1"/>
    </source>
</evidence>
<sequence length="123" mass="14099">MVIPGRRRFFTDHRCEFVVHFELMIDLKNERLRDPVTSIVTLGELQSATMVSTVDTQTDYHKILSEYVEITQPSINSRSGGLPGSTLHIYYWTASREPTRKLSGEKLRAAKTEIDFLLEQGII</sequence>
<keyword evidence="2" id="KW-1185">Reference proteome</keyword>
<protein>
    <submittedName>
        <fullName evidence="1">Uncharacterized protein</fullName>
    </submittedName>
</protein>